<evidence type="ECO:0000313" key="1">
    <source>
        <dbReference type="EMBL" id="GBP87216.1"/>
    </source>
</evidence>
<organism evidence="1 2">
    <name type="scientific">Eumeta variegata</name>
    <name type="common">Bagworm moth</name>
    <name type="synonym">Eumeta japonica</name>
    <dbReference type="NCBI Taxonomy" id="151549"/>
    <lineage>
        <taxon>Eukaryota</taxon>
        <taxon>Metazoa</taxon>
        <taxon>Ecdysozoa</taxon>
        <taxon>Arthropoda</taxon>
        <taxon>Hexapoda</taxon>
        <taxon>Insecta</taxon>
        <taxon>Pterygota</taxon>
        <taxon>Neoptera</taxon>
        <taxon>Endopterygota</taxon>
        <taxon>Lepidoptera</taxon>
        <taxon>Glossata</taxon>
        <taxon>Ditrysia</taxon>
        <taxon>Tineoidea</taxon>
        <taxon>Psychidae</taxon>
        <taxon>Oiketicinae</taxon>
        <taxon>Eumeta</taxon>
    </lineage>
</organism>
<comment type="caution">
    <text evidence="1">The sequence shown here is derived from an EMBL/GenBank/DDBJ whole genome shotgun (WGS) entry which is preliminary data.</text>
</comment>
<proteinExistence type="predicted"/>
<dbReference type="Proteomes" id="UP000299102">
    <property type="component" value="Unassembled WGS sequence"/>
</dbReference>
<accession>A0A4C1ZFB2</accession>
<name>A0A4C1ZFB2_EUMVA</name>
<evidence type="ECO:0000313" key="2">
    <source>
        <dbReference type="Proteomes" id="UP000299102"/>
    </source>
</evidence>
<protein>
    <submittedName>
        <fullName evidence="1">Uncharacterized protein</fullName>
    </submittedName>
</protein>
<sequence length="179" mass="20569">MSSGILLWGHAADDPRIVILQKRAISAIYGKELRIFLRNLELRIIAEGRQTSQKTYIVVNLFQRSLRQGLLLHVGRIKSEESRLESLPGILISAKDGSRRCTLNPHERQVTNRRRRTNVGASSMFTYMALLSVEPEPLGIPLTRLIHQYPLRQMRNQSAEFCDRSQTEYRAALPTCLQW</sequence>
<dbReference type="AlphaFoldDB" id="A0A4C1ZFB2"/>
<gene>
    <name evidence="1" type="ORF">EVAR_67067_1</name>
</gene>
<reference evidence="1 2" key="1">
    <citation type="journal article" date="2019" name="Commun. Biol.">
        <title>The bagworm genome reveals a unique fibroin gene that provides high tensile strength.</title>
        <authorList>
            <person name="Kono N."/>
            <person name="Nakamura H."/>
            <person name="Ohtoshi R."/>
            <person name="Tomita M."/>
            <person name="Numata K."/>
            <person name="Arakawa K."/>
        </authorList>
    </citation>
    <scope>NUCLEOTIDE SEQUENCE [LARGE SCALE GENOMIC DNA]</scope>
</reference>
<dbReference type="EMBL" id="BGZK01001844">
    <property type="protein sequence ID" value="GBP87216.1"/>
    <property type="molecule type" value="Genomic_DNA"/>
</dbReference>
<keyword evidence="2" id="KW-1185">Reference proteome</keyword>